<dbReference type="InterPro" id="IPR000194">
    <property type="entry name" value="ATPase_F1/V1/A1_a/bsu_nucl-bd"/>
</dbReference>
<evidence type="ECO:0000313" key="4">
    <source>
        <dbReference type="EnsemblPlants" id="AES73757"/>
    </source>
</evidence>
<comment type="similarity">
    <text evidence="1">Belongs to the ATPase alpha/beta chains family.</text>
</comment>
<evidence type="ECO:0000313" key="3">
    <source>
        <dbReference type="EMBL" id="AES73757.1"/>
    </source>
</evidence>
<gene>
    <name evidence="3" type="ordered locus">MTR_3g108390</name>
</gene>
<dbReference type="GO" id="GO:0005524">
    <property type="term" value="F:ATP binding"/>
    <property type="evidence" value="ECO:0007669"/>
    <property type="project" value="InterPro"/>
</dbReference>
<reference evidence="3 5" key="2">
    <citation type="journal article" date="2014" name="BMC Genomics">
        <title>An improved genome release (version Mt4.0) for the model legume Medicago truncatula.</title>
        <authorList>
            <person name="Tang H."/>
            <person name="Krishnakumar V."/>
            <person name="Bidwell S."/>
            <person name="Rosen B."/>
            <person name="Chan A."/>
            <person name="Zhou S."/>
            <person name="Gentzbittel L."/>
            <person name="Childs K.L."/>
            <person name="Yandell M."/>
            <person name="Gundlach H."/>
            <person name="Mayer K.F."/>
            <person name="Schwartz D.C."/>
            <person name="Town C.D."/>
        </authorList>
    </citation>
    <scope>GENOME REANNOTATION</scope>
    <source>
        <strain evidence="4 5">cv. Jemalong A17</strain>
    </source>
</reference>
<dbReference type="Gene3D" id="3.40.50.12240">
    <property type="match status" value="1"/>
</dbReference>
<protein>
    <submittedName>
        <fullName evidence="3">ATP synthase protein</fullName>
    </submittedName>
</protein>
<keyword evidence="5" id="KW-1185">Reference proteome</keyword>
<evidence type="ECO:0000313" key="5">
    <source>
        <dbReference type="Proteomes" id="UP000002051"/>
    </source>
</evidence>
<dbReference type="HOGENOM" id="CLU_2761600_0_0_1"/>
<dbReference type="PANTHER" id="PTHR48082">
    <property type="entry name" value="ATP SYNTHASE SUBUNIT ALPHA, MITOCHONDRIAL"/>
    <property type="match status" value="1"/>
</dbReference>
<dbReference type="EMBL" id="CM001219">
    <property type="protein sequence ID" value="AES73757.1"/>
    <property type="molecule type" value="Genomic_DNA"/>
</dbReference>
<dbReference type="GO" id="GO:0046933">
    <property type="term" value="F:proton-transporting ATP synthase activity, rotational mechanism"/>
    <property type="evidence" value="ECO:0007669"/>
    <property type="project" value="InterPro"/>
</dbReference>
<reference evidence="3 5" key="1">
    <citation type="journal article" date="2011" name="Nature">
        <title>The Medicago genome provides insight into the evolution of rhizobial symbioses.</title>
        <authorList>
            <person name="Young N.D."/>
            <person name="Debelle F."/>
            <person name="Oldroyd G.E."/>
            <person name="Geurts R."/>
            <person name="Cannon S.B."/>
            <person name="Udvardi M.K."/>
            <person name="Benedito V.A."/>
            <person name="Mayer K.F."/>
            <person name="Gouzy J."/>
            <person name="Schoof H."/>
            <person name="Van de Peer Y."/>
            <person name="Proost S."/>
            <person name="Cook D.R."/>
            <person name="Meyers B.C."/>
            <person name="Spannagl M."/>
            <person name="Cheung F."/>
            <person name="De Mita S."/>
            <person name="Krishnakumar V."/>
            <person name="Gundlach H."/>
            <person name="Zhou S."/>
            <person name="Mudge J."/>
            <person name="Bharti A.K."/>
            <person name="Murray J.D."/>
            <person name="Naoumkina M.A."/>
            <person name="Rosen B."/>
            <person name="Silverstein K.A."/>
            <person name="Tang H."/>
            <person name="Rombauts S."/>
            <person name="Zhao P.X."/>
            <person name="Zhou P."/>
            <person name="Barbe V."/>
            <person name="Bardou P."/>
            <person name="Bechner M."/>
            <person name="Bellec A."/>
            <person name="Berger A."/>
            <person name="Berges H."/>
            <person name="Bidwell S."/>
            <person name="Bisseling T."/>
            <person name="Choisne N."/>
            <person name="Couloux A."/>
            <person name="Denny R."/>
            <person name="Deshpande S."/>
            <person name="Dai X."/>
            <person name="Doyle J.J."/>
            <person name="Dudez A.M."/>
            <person name="Farmer A.D."/>
            <person name="Fouteau S."/>
            <person name="Franken C."/>
            <person name="Gibelin C."/>
            <person name="Gish J."/>
            <person name="Goldstein S."/>
            <person name="Gonzalez A.J."/>
            <person name="Green P.J."/>
            <person name="Hallab A."/>
            <person name="Hartog M."/>
            <person name="Hua A."/>
            <person name="Humphray S.J."/>
            <person name="Jeong D.H."/>
            <person name="Jing Y."/>
            <person name="Jocker A."/>
            <person name="Kenton S.M."/>
            <person name="Kim D.J."/>
            <person name="Klee K."/>
            <person name="Lai H."/>
            <person name="Lang C."/>
            <person name="Lin S."/>
            <person name="Macmil S.L."/>
            <person name="Magdelenat G."/>
            <person name="Matthews L."/>
            <person name="McCorrison J."/>
            <person name="Monaghan E.L."/>
            <person name="Mun J.H."/>
            <person name="Najar F.Z."/>
            <person name="Nicholson C."/>
            <person name="Noirot C."/>
            <person name="O'Bleness M."/>
            <person name="Paule C.R."/>
            <person name="Poulain J."/>
            <person name="Prion F."/>
            <person name="Qin B."/>
            <person name="Qu C."/>
            <person name="Retzel E.F."/>
            <person name="Riddle C."/>
            <person name="Sallet E."/>
            <person name="Samain S."/>
            <person name="Samson N."/>
            <person name="Sanders I."/>
            <person name="Saurat O."/>
            <person name="Scarpelli C."/>
            <person name="Schiex T."/>
            <person name="Segurens B."/>
            <person name="Severin A.J."/>
            <person name="Sherrier D.J."/>
            <person name="Shi R."/>
            <person name="Sims S."/>
            <person name="Singer S.R."/>
            <person name="Sinharoy S."/>
            <person name="Sterck L."/>
            <person name="Viollet A."/>
            <person name="Wang B.B."/>
            <person name="Wang K."/>
            <person name="Wang M."/>
            <person name="Wang X."/>
            <person name="Warfsmann J."/>
            <person name="Weissenbach J."/>
            <person name="White D.D."/>
            <person name="White J.D."/>
            <person name="Wiley G.B."/>
            <person name="Wincker P."/>
            <person name="Xing Y."/>
            <person name="Yang L."/>
            <person name="Yao Z."/>
            <person name="Ying F."/>
            <person name="Zhai J."/>
            <person name="Zhou L."/>
            <person name="Zuber A."/>
            <person name="Denarie J."/>
            <person name="Dixon R.A."/>
            <person name="May G.D."/>
            <person name="Schwartz D.C."/>
            <person name="Rogers J."/>
            <person name="Quetier F."/>
            <person name="Town C.D."/>
            <person name="Roe B.A."/>
        </authorList>
    </citation>
    <scope>NUCLEOTIDE SEQUENCE [LARGE SCALE GENOMIC DNA]</scope>
    <source>
        <strain evidence="3">A17</strain>
        <strain evidence="4 5">cv. Jemalong A17</strain>
    </source>
</reference>
<evidence type="ECO:0000256" key="1">
    <source>
        <dbReference type="ARBA" id="ARBA00008936"/>
    </source>
</evidence>
<organism evidence="3 5">
    <name type="scientific">Medicago truncatula</name>
    <name type="common">Barrel medic</name>
    <name type="synonym">Medicago tribuloides</name>
    <dbReference type="NCBI Taxonomy" id="3880"/>
    <lineage>
        <taxon>Eukaryota</taxon>
        <taxon>Viridiplantae</taxon>
        <taxon>Streptophyta</taxon>
        <taxon>Embryophyta</taxon>
        <taxon>Tracheophyta</taxon>
        <taxon>Spermatophyta</taxon>
        <taxon>Magnoliopsida</taxon>
        <taxon>eudicotyledons</taxon>
        <taxon>Gunneridae</taxon>
        <taxon>Pentapetalae</taxon>
        <taxon>rosids</taxon>
        <taxon>fabids</taxon>
        <taxon>Fabales</taxon>
        <taxon>Fabaceae</taxon>
        <taxon>Papilionoideae</taxon>
        <taxon>50 kb inversion clade</taxon>
        <taxon>NPAAA clade</taxon>
        <taxon>Hologalegina</taxon>
        <taxon>IRL clade</taxon>
        <taxon>Trifolieae</taxon>
        <taxon>Medicago</taxon>
    </lineage>
</organism>
<dbReference type="eggNOG" id="KOG1353">
    <property type="taxonomic scope" value="Eukaryota"/>
</dbReference>
<accession>G7JCA4</accession>
<dbReference type="SUPFAM" id="SSF52540">
    <property type="entry name" value="P-loop containing nucleoside triphosphate hydrolases"/>
    <property type="match status" value="1"/>
</dbReference>
<evidence type="ECO:0000259" key="2">
    <source>
        <dbReference type="Pfam" id="PF00006"/>
    </source>
</evidence>
<dbReference type="Proteomes" id="UP000002051">
    <property type="component" value="Chromosome 3"/>
</dbReference>
<dbReference type="EnsemblPlants" id="AES73757">
    <property type="protein sequence ID" value="AES73757"/>
    <property type="gene ID" value="MTR_3g108390"/>
</dbReference>
<feature type="domain" description="ATPase F1/V1/A1 complex alpha/beta subunit nucleotide-binding" evidence="2">
    <location>
        <begin position="6"/>
        <end position="59"/>
    </location>
</feature>
<dbReference type="AlphaFoldDB" id="G7JCA4"/>
<sequence>MAYSLIHSPATVHYLAPYIGATLAEYFMYRERHTLIIYDNPFKQAHAYCQMSLLLRRLMTCSIGQLVCAT</sequence>
<dbReference type="InterPro" id="IPR005294">
    <property type="entry name" value="ATP_synth_F1_asu"/>
</dbReference>
<name>G7JCA4_MEDTR</name>
<dbReference type="InterPro" id="IPR027417">
    <property type="entry name" value="P-loop_NTPase"/>
</dbReference>
<dbReference type="GO" id="GO:0045259">
    <property type="term" value="C:proton-transporting ATP synthase complex"/>
    <property type="evidence" value="ECO:0007669"/>
    <property type="project" value="InterPro"/>
</dbReference>
<dbReference type="Pfam" id="PF00006">
    <property type="entry name" value="ATP-synt_ab"/>
    <property type="match status" value="1"/>
</dbReference>
<dbReference type="STRING" id="3880.G7JCA4"/>
<dbReference type="PaxDb" id="3880-AES73757"/>
<dbReference type="PANTHER" id="PTHR48082:SF2">
    <property type="entry name" value="ATP SYNTHASE SUBUNIT ALPHA, MITOCHONDRIAL"/>
    <property type="match status" value="1"/>
</dbReference>
<proteinExistence type="inferred from homology"/>
<reference evidence="4" key="3">
    <citation type="submission" date="2015-04" db="UniProtKB">
        <authorList>
            <consortium name="EnsemblPlants"/>
        </authorList>
    </citation>
    <scope>IDENTIFICATION</scope>
    <source>
        <strain evidence="4">cv. Jemalong A17</strain>
    </source>
</reference>